<proteinExistence type="predicted"/>
<name>A0AAD5YEN7_9APHY</name>
<dbReference type="Proteomes" id="UP001212997">
    <property type="component" value="Unassembled WGS sequence"/>
</dbReference>
<dbReference type="PROSITE" id="PS50181">
    <property type="entry name" value="FBOX"/>
    <property type="match status" value="1"/>
</dbReference>
<dbReference type="SUPFAM" id="SSF81383">
    <property type="entry name" value="F-box domain"/>
    <property type="match status" value="1"/>
</dbReference>
<organism evidence="2 3">
    <name type="scientific">Meripilus lineatus</name>
    <dbReference type="NCBI Taxonomy" id="2056292"/>
    <lineage>
        <taxon>Eukaryota</taxon>
        <taxon>Fungi</taxon>
        <taxon>Dikarya</taxon>
        <taxon>Basidiomycota</taxon>
        <taxon>Agaricomycotina</taxon>
        <taxon>Agaricomycetes</taxon>
        <taxon>Polyporales</taxon>
        <taxon>Meripilaceae</taxon>
        <taxon>Meripilus</taxon>
    </lineage>
</organism>
<comment type="caution">
    <text evidence="2">The sequence shown here is derived from an EMBL/GenBank/DDBJ whole genome shotgun (WGS) entry which is preliminary data.</text>
</comment>
<gene>
    <name evidence="2" type="ORF">NLI96_g10038</name>
</gene>
<dbReference type="AlphaFoldDB" id="A0AAD5YEN7"/>
<keyword evidence="3" id="KW-1185">Reference proteome</keyword>
<accession>A0AAD5YEN7</accession>
<evidence type="ECO:0000313" key="3">
    <source>
        <dbReference type="Proteomes" id="UP001212997"/>
    </source>
</evidence>
<reference evidence="2" key="1">
    <citation type="submission" date="2022-07" db="EMBL/GenBank/DDBJ databases">
        <title>Genome Sequence of Physisporinus lineatus.</title>
        <authorList>
            <person name="Buettner E."/>
        </authorList>
    </citation>
    <scope>NUCLEOTIDE SEQUENCE</scope>
    <source>
        <strain evidence="2">VT162</strain>
    </source>
</reference>
<dbReference type="SMART" id="SM00256">
    <property type="entry name" value="FBOX"/>
    <property type="match status" value="1"/>
</dbReference>
<dbReference type="Pfam" id="PF12937">
    <property type="entry name" value="F-box-like"/>
    <property type="match status" value="1"/>
</dbReference>
<evidence type="ECO:0000313" key="2">
    <source>
        <dbReference type="EMBL" id="KAJ3478031.1"/>
    </source>
</evidence>
<dbReference type="InterPro" id="IPR036047">
    <property type="entry name" value="F-box-like_dom_sf"/>
</dbReference>
<feature type="domain" description="F-box" evidence="1">
    <location>
        <begin position="7"/>
        <end position="55"/>
    </location>
</feature>
<dbReference type="Gene3D" id="1.20.1280.50">
    <property type="match status" value="1"/>
</dbReference>
<dbReference type="InterPro" id="IPR001810">
    <property type="entry name" value="F-box_dom"/>
</dbReference>
<dbReference type="EMBL" id="JANAWD010000543">
    <property type="protein sequence ID" value="KAJ3478031.1"/>
    <property type="molecule type" value="Genomic_DNA"/>
</dbReference>
<protein>
    <recommendedName>
        <fullName evidence="1">F-box domain-containing protein</fullName>
    </recommendedName>
</protein>
<sequence>MSDSFHPPPFTTLPVEVLTNILGRLDLLSLLRCSSVCKLLHDVVDGTPRIQYKMELEIAGLTDRPTVKMSVTERISTLSSHQAFFKSLKAGMTAWRTQFDEVVAYHGDLAVVCLLPREDSVGEPISQLEYESLKLCRVLPASMDAGVSPHWWNIKPKRAFTGVWMDPGQDLMVLTCIESVKNETVFAVSSSLKSVLTPLDGSGTLFNRNNSLQVLSISSGERLSDGDISIPLPGGSLRSLRWRVARCCIWDDMVAITLWQLPPFYPRTTLILGWRDGDIRARLNSPQFTSDFRFLSRSTFILGHRPTKSFHTIIAIRLFSFDPDISQDVASSQHPPKPRLIAIFHLPTLSLPSIKLHISVIGMEERGCHSSPESGRIFEASRDKGVLAISIHSAEDDLCATLFIDPSVFRSFIPTQEDIASIPWSAWGPQNTRLLEFNHHNLIRCYGTRVLLSGRILDFNTLDVMRDMHTRRLKEVDSVPNGLCHGKDNPSYYRKGGLFRDDTIMTMLPYREQLYEARYSGVASASLRKVWPGEDWIMSS</sequence>
<evidence type="ECO:0000259" key="1">
    <source>
        <dbReference type="PROSITE" id="PS50181"/>
    </source>
</evidence>